<comment type="caution">
    <text evidence="4">The sequence shown here is derived from an EMBL/GenBank/DDBJ whole genome shotgun (WGS) entry which is preliminary data.</text>
</comment>
<keyword evidence="3" id="KW-0812">Transmembrane</keyword>
<comment type="subcellular location">
    <subcellularLocation>
        <location evidence="1">Membrane</location>
    </subcellularLocation>
</comment>
<organism evidence="4 5">
    <name type="scientific">Gordonia hankookensis</name>
    <dbReference type="NCBI Taxonomy" id="589403"/>
    <lineage>
        <taxon>Bacteria</taxon>
        <taxon>Bacillati</taxon>
        <taxon>Actinomycetota</taxon>
        <taxon>Actinomycetes</taxon>
        <taxon>Mycobacteriales</taxon>
        <taxon>Gordoniaceae</taxon>
        <taxon>Gordonia</taxon>
    </lineage>
</organism>
<name>A0ABR7W7Q3_9ACTN</name>
<sequence>MAGDRLLDDERTARAELRSAVDELRTAEIEAGERRPSRIRWLMAVLTVVAVVAAVVGGTLWVRAERAYTDSDFQRAAVARVSLLLSPDHRRPDQARRILDGATGAFYDEFAQSADGYSRFVQSQGTVARGMVDGAGVSGRSGDEAAVLVAATVEFSGDAAAGRAAAIRQFRLRVLVSPDGGQLKLSAVQYIP</sequence>
<dbReference type="EMBL" id="JACWMS010000001">
    <property type="protein sequence ID" value="MBD1318848.1"/>
    <property type="molecule type" value="Genomic_DNA"/>
</dbReference>
<evidence type="ECO:0000313" key="5">
    <source>
        <dbReference type="Proteomes" id="UP000602395"/>
    </source>
</evidence>
<proteinExistence type="predicted"/>
<dbReference type="PANTHER" id="PTHR37042">
    <property type="entry name" value="OUTER MEMBRANE PROTEIN RV1973"/>
    <property type="match status" value="1"/>
</dbReference>
<dbReference type="PANTHER" id="PTHR37042:SF4">
    <property type="entry name" value="OUTER MEMBRANE PROTEIN RV1973"/>
    <property type="match status" value="1"/>
</dbReference>
<feature type="transmembrane region" description="Helical" evidence="3">
    <location>
        <begin position="41"/>
        <end position="62"/>
    </location>
</feature>
<dbReference type="RefSeq" id="WP_190265846.1">
    <property type="nucleotide sequence ID" value="NZ_BAABAD010000003.1"/>
</dbReference>
<evidence type="ECO:0000256" key="2">
    <source>
        <dbReference type="ARBA" id="ARBA00023136"/>
    </source>
</evidence>
<evidence type="ECO:0000256" key="3">
    <source>
        <dbReference type="SAM" id="Phobius"/>
    </source>
</evidence>
<evidence type="ECO:0000313" key="4">
    <source>
        <dbReference type="EMBL" id="MBD1318848.1"/>
    </source>
</evidence>
<keyword evidence="2 3" id="KW-0472">Membrane</keyword>
<reference evidence="4 5" key="1">
    <citation type="submission" date="2020-09" db="EMBL/GenBank/DDBJ databases">
        <title>Novel species in genus Gordonia.</title>
        <authorList>
            <person name="Zhang G."/>
        </authorList>
    </citation>
    <scope>NUCLEOTIDE SEQUENCE [LARGE SCALE GENOMIC DNA]</scope>
    <source>
        <strain evidence="4 5">ON-33</strain>
    </source>
</reference>
<accession>A0ABR7W7Q3</accession>
<protein>
    <recommendedName>
        <fullName evidence="6">Mce-associated membrane protein</fullName>
    </recommendedName>
</protein>
<keyword evidence="3" id="KW-1133">Transmembrane helix</keyword>
<keyword evidence="5" id="KW-1185">Reference proteome</keyword>
<gene>
    <name evidence="4" type="ORF">IDF66_04565</name>
</gene>
<evidence type="ECO:0008006" key="6">
    <source>
        <dbReference type="Google" id="ProtNLM"/>
    </source>
</evidence>
<dbReference type="Proteomes" id="UP000602395">
    <property type="component" value="Unassembled WGS sequence"/>
</dbReference>
<evidence type="ECO:0000256" key="1">
    <source>
        <dbReference type="ARBA" id="ARBA00004370"/>
    </source>
</evidence>